<keyword evidence="4" id="KW-1185">Reference proteome</keyword>
<comment type="similarity">
    <text evidence="1">Belongs to the tpcK family.</text>
</comment>
<feature type="domain" description="EthD" evidence="2">
    <location>
        <begin position="26"/>
        <end position="118"/>
    </location>
</feature>
<dbReference type="SUPFAM" id="SSF54909">
    <property type="entry name" value="Dimeric alpha+beta barrel"/>
    <property type="match status" value="1"/>
</dbReference>
<dbReference type="Pfam" id="PF07110">
    <property type="entry name" value="EthD"/>
    <property type="match status" value="1"/>
</dbReference>
<gene>
    <name evidence="3" type="ORF">BU23DRAFT_448016</name>
</gene>
<dbReference type="InterPro" id="IPR011008">
    <property type="entry name" value="Dimeric_a/b-barrel"/>
</dbReference>
<dbReference type="GO" id="GO:0016491">
    <property type="term" value="F:oxidoreductase activity"/>
    <property type="evidence" value="ECO:0007669"/>
    <property type="project" value="InterPro"/>
</dbReference>
<organism evidence="3 4">
    <name type="scientific">Bimuria novae-zelandiae CBS 107.79</name>
    <dbReference type="NCBI Taxonomy" id="1447943"/>
    <lineage>
        <taxon>Eukaryota</taxon>
        <taxon>Fungi</taxon>
        <taxon>Dikarya</taxon>
        <taxon>Ascomycota</taxon>
        <taxon>Pezizomycotina</taxon>
        <taxon>Dothideomycetes</taxon>
        <taxon>Pleosporomycetidae</taxon>
        <taxon>Pleosporales</taxon>
        <taxon>Massarineae</taxon>
        <taxon>Didymosphaeriaceae</taxon>
        <taxon>Bimuria</taxon>
    </lineage>
</organism>
<proteinExistence type="inferred from homology"/>
<evidence type="ECO:0000313" key="3">
    <source>
        <dbReference type="EMBL" id="KAF1979245.1"/>
    </source>
</evidence>
<dbReference type="InterPro" id="IPR009799">
    <property type="entry name" value="EthD_dom"/>
</dbReference>
<accession>A0A6A5VQJ9</accession>
<dbReference type="Gene3D" id="3.30.70.100">
    <property type="match status" value="1"/>
</dbReference>
<dbReference type="AlphaFoldDB" id="A0A6A5VQJ9"/>
<sequence length="148" mass="16764">MAENTSSTGTKKQQLIKLGIFVKRDPSLTSEELHERWSKMHGPLVKGWPAEKGIYRYYRTPPEMTSQGLGIHDTAGNRDFDGAAEVTVENLDILPKLVEDNFFSEFTKPDEASLVDPSSVRRTIGYEEVYVDQGKVVDVLTWVRTIME</sequence>
<reference evidence="3" key="1">
    <citation type="journal article" date="2020" name="Stud. Mycol.">
        <title>101 Dothideomycetes genomes: a test case for predicting lifestyles and emergence of pathogens.</title>
        <authorList>
            <person name="Haridas S."/>
            <person name="Albert R."/>
            <person name="Binder M."/>
            <person name="Bloem J."/>
            <person name="Labutti K."/>
            <person name="Salamov A."/>
            <person name="Andreopoulos B."/>
            <person name="Baker S."/>
            <person name="Barry K."/>
            <person name="Bills G."/>
            <person name="Bluhm B."/>
            <person name="Cannon C."/>
            <person name="Castanera R."/>
            <person name="Culley D."/>
            <person name="Daum C."/>
            <person name="Ezra D."/>
            <person name="Gonzalez J."/>
            <person name="Henrissat B."/>
            <person name="Kuo A."/>
            <person name="Liang C."/>
            <person name="Lipzen A."/>
            <person name="Lutzoni F."/>
            <person name="Magnuson J."/>
            <person name="Mondo S."/>
            <person name="Nolan M."/>
            <person name="Ohm R."/>
            <person name="Pangilinan J."/>
            <person name="Park H.-J."/>
            <person name="Ramirez L."/>
            <person name="Alfaro M."/>
            <person name="Sun H."/>
            <person name="Tritt A."/>
            <person name="Yoshinaga Y."/>
            <person name="Zwiers L.-H."/>
            <person name="Turgeon B."/>
            <person name="Goodwin S."/>
            <person name="Spatafora J."/>
            <person name="Crous P."/>
            <person name="Grigoriev I."/>
        </authorList>
    </citation>
    <scope>NUCLEOTIDE SEQUENCE</scope>
    <source>
        <strain evidence="3">CBS 107.79</strain>
    </source>
</reference>
<name>A0A6A5VQJ9_9PLEO</name>
<evidence type="ECO:0000256" key="1">
    <source>
        <dbReference type="ARBA" id="ARBA00005986"/>
    </source>
</evidence>
<evidence type="ECO:0000313" key="4">
    <source>
        <dbReference type="Proteomes" id="UP000800036"/>
    </source>
</evidence>
<protein>
    <recommendedName>
        <fullName evidence="2">EthD domain-containing protein</fullName>
    </recommendedName>
</protein>
<dbReference type="OrthoDB" id="3183782at2759"/>
<dbReference type="EMBL" id="ML976658">
    <property type="protein sequence ID" value="KAF1979245.1"/>
    <property type="molecule type" value="Genomic_DNA"/>
</dbReference>
<dbReference type="Proteomes" id="UP000800036">
    <property type="component" value="Unassembled WGS sequence"/>
</dbReference>
<evidence type="ECO:0000259" key="2">
    <source>
        <dbReference type="Pfam" id="PF07110"/>
    </source>
</evidence>